<keyword evidence="1" id="KW-0862">Zinc</keyword>
<dbReference type="EMBL" id="BQNB010011297">
    <property type="protein sequence ID" value="GJS88741.1"/>
    <property type="molecule type" value="Genomic_DNA"/>
</dbReference>
<dbReference type="Gene3D" id="4.10.60.10">
    <property type="entry name" value="Zinc finger, CCHC-type"/>
    <property type="match status" value="1"/>
</dbReference>
<protein>
    <submittedName>
        <fullName evidence="5">Ribonuclease H-like domain-containing protein</fullName>
    </submittedName>
</protein>
<dbReference type="PROSITE" id="PS50158">
    <property type="entry name" value="ZF_CCHC"/>
    <property type="match status" value="1"/>
</dbReference>
<name>A0ABQ4ZHG7_9ASTR</name>
<dbReference type="Pfam" id="PF14223">
    <property type="entry name" value="Retrotran_gag_2"/>
    <property type="match status" value="1"/>
</dbReference>
<evidence type="ECO:0000313" key="5">
    <source>
        <dbReference type="EMBL" id="GJS88741.1"/>
    </source>
</evidence>
<evidence type="ECO:0000259" key="4">
    <source>
        <dbReference type="PROSITE" id="PS50158"/>
    </source>
</evidence>
<evidence type="ECO:0000313" key="6">
    <source>
        <dbReference type="Proteomes" id="UP001151760"/>
    </source>
</evidence>
<evidence type="ECO:0000256" key="2">
    <source>
        <dbReference type="SAM" id="Coils"/>
    </source>
</evidence>
<feature type="compositionally biased region" description="Basic residues" evidence="3">
    <location>
        <begin position="290"/>
        <end position="299"/>
    </location>
</feature>
<evidence type="ECO:0000256" key="3">
    <source>
        <dbReference type="SAM" id="MobiDB-lite"/>
    </source>
</evidence>
<feature type="compositionally biased region" description="Polar residues" evidence="3">
    <location>
        <begin position="280"/>
        <end position="289"/>
    </location>
</feature>
<dbReference type="Pfam" id="PF00098">
    <property type="entry name" value="zf-CCHC"/>
    <property type="match status" value="1"/>
</dbReference>
<feature type="domain" description="CCHC-type" evidence="4">
    <location>
        <begin position="582"/>
        <end position="596"/>
    </location>
</feature>
<feature type="region of interest" description="Disordered" evidence="3">
    <location>
        <begin position="280"/>
        <end position="309"/>
    </location>
</feature>
<gene>
    <name evidence="5" type="ORF">Tco_0771377</name>
</gene>
<reference evidence="5" key="1">
    <citation type="journal article" date="2022" name="Int. J. Mol. Sci.">
        <title>Draft Genome of Tanacetum Coccineum: Genomic Comparison of Closely Related Tanacetum-Family Plants.</title>
        <authorList>
            <person name="Yamashiro T."/>
            <person name="Shiraishi A."/>
            <person name="Nakayama K."/>
            <person name="Satake H."/>
        </authorList>
    </citation>
    <scope>NUCLEOTIDE SEQUENCE</scope>
</reference>
<dbReference type="InterPro" id="IPR001878">
    <property type="entry name" value="Znf_CCHC"/>
</dbReference>
<keyword evidence="2" id="KW-0175">Coiled coil</keyword>
<organism evidence="5 6">
    <name type="scientific">Tanacetum coccineum</name>
    <dbReference type="NCBI Taxonomy" id="301880"/>
    <lineage>
        <taxon>Eukaryota</taxon>
        <taxon>Viridiplantae</taxon>
        <taxon>Streptophyta</taxon>
        <taxon>Embryophyta</taxon>
        <taxon>Tracheophyta</taxon>
        <taxon>Spermatophyta</taxon>
        <taxon>Magnoliopsida</taxon>
        <taxon>eudicotyledons</taxon>
        <taxon>Gunneridae</taxon>
        <taxon>Pentapetalae</taxon>
        <taxon>asterids</taxon>
        <taxon>campanulids</taxon>
        <taxon>Asterales</taxon>
        <taxon>Asteraceae</taxon>
        <taxon>Asteroideae</taxon>
        <taxon>Anthemideae</taxon>
        <taxon>Anthemidinae</taxon>
        <taxon>Tanacetum</taxon>
    </lineage>
</organism>
<keyword evidence="6" id="KW-1185">Reference proteome</keyword>
<dbReference type="SMART" id="SM00343">
    <property type="entry name" value="ZnF_C2HC"/>
    <property type="match status" value="1"/>
</dbReference>
<feature type="coiled-coil region" evidence="2">
    <location>
        <begin position="972"/>
        <end position="999"/>
    </location>
</feature>
<sequence>MRENDKEKKVKHEMEEIETINIELEHSVAKLLSENERVHKEIKHLKKIYKDQFDSIKKTRALSKEHDDSLIAQLNSKSMENVDLKRQIQDKGIVEQAKAKQLLDNALNITCKHAKQIQELLVYVRETCPNDYTLSEKLITVTPMNKVKKGLKCSNSTCRSRLTGNKRNDRILQTPSSNIKNKVEVQCRRIAVIMEYLVDCDSIVCSDIEKGFLSLKGRGRGNGVKEKSSLSSDVASKNKDCVNNSVAPSIIVDYGNTQKDLNDDHMAMEVQSPLVDQTVGKNKSIGQRTAKQKGQRTAKQKVSAPKTSLAANARRNNEKALNILLSAIPDRHLLSFHDAVDARSLWKAIKARFGGNEASKKMQKNLLKQQFETFTIGSREELDSAYERFQHILSMLELHDATVSIEDANLKFLRSLPSVWHVVATMIRGQPGLDELDFDDLYNNLKVYEHELKGVSNSNSQNIAFLSTEVKGSTLKQSTAEPTNIPKGYTQAASSKVPTAPNYASHSDEIICSFFSQQASMPTTHDDEDLLQIDEDAMEEIDIRWQVAMITARIRKFMRKTGRPIDLKPKNGITFDKSKIECFNCQKLGHFARECRFAKYQENRANGRQEKKTVAIEDSNSKALVATDNNEDIDWTKEFDAEPVTYAMMALTGVEQDDWSMEFDAEHVHFGQDGLGDFDWSNKDDDTPVSLALMATNSEVKRTVAVNNDDKNLAFLTTTSPSSTNSINTANTGVSTGNSKVNTASAETSTASFSDATAYAFLSSQPQGSQLVHEDLEQIHDDDLEEMDLKWNMALLSMRARKFYQRTGRKDMFIDGIARECRVQEAKTTENWTTKKLSKSSRMKMRPIEPKKARENTDAPIIEDWVSDDEEEVVSIPKKEKKANYSNLSKCFKHMVPRAVLMRTGLKTVKNAKPLSTAKSVNTVRPSNSQLNEKGFVDSGCSRHMSGNKSSPSDLHRIDGRFFMEVFFLRTKDETSEILKNFIKEIENLVDKKSSVQTRRDDNSYSELGSLSSHLLRNEDSSDLLSHAFFACSSLSQEEPKIFLTLLVNPAWMRPMQEELLQFKNFKEMSFHGELTFFLGLQVNRTEEGIFISQDKYVHEILKKFNYTDVKSASTPTDLERPLVKDADANDVDEHLS</sequence>
<accession>A0ABQ4ZHG7</accession>
<evidence type="ECO:0000256" key="1">
    <source>
        <dbReference type="PROSITE-ProRule" id="PRU00047"/>
    </source>
</evidence>
<proteinExistence type="predicted"/>
<reference evidence="5" key="2">
    <citation type="submission" date="2022-01" db="EMBL/GenBank/DDBJ databases">
        <authorList>
            <person name="Yamashiro T."/>
            <person name="Shiraishi A."/>
            <person name="Satake H."/>
            <person name="Nakayama K."/>
        </authorList>
    </citation>
    <scope>NUCLEOTIDE SEQUENCE</scope>
</reference>
<keyword evidence="1" id="KW-0479">Metal-binding</keyword>
<comment type="caution">
    <text evidence="5">The sequence shown here is derived from an EMBL/GenBank/DDBJ whole genome shotgun (WGS) entry which is preliminary data.</text>
</comment>
<dbReference type="InterPro" id="IPR036875">
    <property type="entry name" value="Znf_CCHC_sf"/>
</dbReference>
<dbReference type="Proteomes" id="UP001151760">
    <property type="component" value="Unassembled WGS sequence"/>
</dbReference>
<dbReference type="SUPFAM" id="SSF57756">
    <property type="entry name" value="Retrovirus zinc finger-like domains"/>
    <property type="match status" value="1"/>
</dbReference>
<keyword evidence="1" id="KW-0863">Zinc-finger</keyword>